<name>A0A8J7BWL7_9CYAN</name>
<dbReference type="RefSeq" id="WP_190825446.1">
    <property type="nucleotide sequence ID" value="NZ_CAWPPI010000013.1"/>
</dbReference>
<keyword evidence="2" id="KW-1185">Reference proteome</keyword>
<comment type="caution">
    <text evidence="1">The sequence shown here is derived from an EMBL/GenBank/DDBJ whole genome shotgun (WGS) entry which is preliminary data.</text>
</comment>
<proteinExistence type="predicted"/>
<dbReference type="EMBL" id="JACXAE010000013">
    <property type="protein sequence ID" value="MBD2771153.1"/>
    <property type="molecule type" value="Genomic_DNA"/>
</dbReference>
<accession>A0A8J7BWL7</accession>
<evidence type="ECO:0000313" key="1">
    <source>
        <dbReference type="EMBL" id="MBD2771153.1"/>
    </source>
</evidence>
<dbReference type="AlphaFoldDB" id="A0A8J7BWL7"/>
<reference evidence="1" key="1">
    <citation type="submission" date="2020-09" db="EMBL/GenBank/DDBJ databases">
        <title>Iningainema tapete sp. nov. (Scytonemataceae, Cyanobacteria) from greenhouses in central Florida (USA) produces two types of nodularin with biosynthetic potential for microcystin-LR and anabaenopeptins.</title>
        <authorList>
            <person name="Berthold D.E."/>
            <person name="Lefler F.W."/>
            <person name="Huang I.-S."/>
            <person name="Abdulla H."/>
            <person name="Zimba P.V."/>
            <person name="Laughinghouse H.D. IV."/>
        </authorList>
    </citation>
    <scope>NUCLEOTIDE SEQUENCE</scope>
    <source>
        <strain evidence="1">BLCCT55</strain>
    </source>
</reference>
<gene>
    <name evidence="1" type="ORF">ICL16_03195</name>
</gene>
<dbReference type="Proteomes" id="UP000629098">
    <property type="component" value="Unassembled WGS sequence"/>
</dbReference>
<evidence type="ECO:0000313" key="2">
    <source>
        <dbReference type="Proteomes" id="UP000629098"/>
    </source>
</evidence>
<sequence>MDDEEAWYKWISKATDSGKRIIACNRLDEDLLVVTMFIGIDVQVHEGGFPLLFETTINGGNFDGYQKRFSTYDQAEAEHAKIVKALLRNLRSVELFPCRFEQRINQNIN</sequence>
<organism evidence="1 2">
    <name type="scientific">Iningainema tapete BLCC-T55</name>
    <dbReference type="NCBI Taxonomy" id="2748662"/>
    <lineage>
        <taxon>Bacteria</taxon>
        <taxon>Bacillati</taxon>
        <taxon>Cyanobacteriota</taxon>
        <taxon>Cyanophyceae</taxon>
        <taxon>Nostocales</taxon>
        <taxon>Scytonemataceae</taxon>
        <taxon>Iningainema tapete</taxon>
    </lineage>
</organism>
<protein>
    <submittedName>
        <fullName evidence="1">Uncharacterized protein</fullName>
    </submittedName>
</protein>